<evidence type="ECO:0000313" key="3">
    <source>
        <dbReference type="Proteomes" id="UP001157017"/>
    </source>
</evidence>
<sequence length="91" mass="9715">MRLLIRSGKDPTTVLTAAQTLRRDTIGTNAGNLVFGEAVHRSLSVPRAEPGVDAVEGRPRRRAAHQRDVRRVRAAAGQRLPADLPPAGSTG</sequence>
<evidence type="ECO:0000256" key="1">
    <source>
        <dbReference type="SAM" id="MobiDB-lite"/>
    </source>
</evidence>
<organism evidence="2 3">
    <name type="scientific">Angustibacter aerolatus</name>
    <dbReference type="NCBI Taxonomy" id="1162965"/>
    <lineage>
        <taxon>Bacteria</taxon>
        <taxon>Bacillati</taxon>
        <taxon>Actinomycetota</taxon>
        <taxon>Actinomycetes</taxon>
        <taxon>Kineosporiales</taxon>
        <taxon>Kineosporiaceae</taxon>
    </lineage>
</organism>
<reference evidence="3" key="1">
    <citation type="journal article" date="2019" name="Int. J. Syst. Evol. Microbiol.">
        <title>The Global Catalogue of Microorganisms (GCM) 10K type strain sequencing project: providing services to taxonomists for standard genome sequencing and annotation.</title>
        <authorList>
            <consortium name="The Broad Institute Genomics Platform"/>
            <consortium name="The Broad Institute Genome Sequencing Center for Infectious Disease"/>
            <person name="Wu L."/>
            <person name="Ma J."/>
        </authorList>
    </citation>
    <scope>NUCLEOTIDE SEQUENCE [LARGE SCALE GENOMIC DNA]</scope>
    <source>
        <strain evidence="3">NBRC 108730</strain>
    </source>
</reference>
<evidence type="ECO:0000313" key="2">
    <source>
        <dbReference type="EMBL" id="GMA88409.1"/>
    </source>
</evidence>
<gene>
    <name evidence="2" type="ORF">GCM10025868_36590</name>
</gene>
<name>A0ABQ6JKL2_9ACTN</name>
<dbReference type="Proteomes" id="UP001157017">
    <property type="component" value="Unassembled WGS sequence"/>
</dbReference>
<protein>
    <submittedName>
        <fullName evidence="2">Uncharacterized protein</fullName>
    </submittedName>
</protein>
<keyword evidence="3" id="KW-1185">Reference proteome</keyword>
<accession>A0ABQ6JKL2</accession>
<proteinExistence type="predicted"/>
<feature type="region of interest" description="Disordered" evidence="1">
    <location>
        <begin position="49"/>
        <end position="91"/>
    </location>
</feature>
<comment type="caution">
    <text evidence="2">The sequence shown here is derived from an EMBL/GenBank/DDBJ whole genome shotgun (WGS) entry which is preliminary data.</text>
</comment>
<dbReference type="EMBL" id="BSUZ01000001">
    <property type="protein sequence ID" value="GMA88409.1"/>
    <property type="molecule type" value="Genomic_DNA"/>
</dbReference>